<reference evidence="1 2" key="1">
    <citation type="journal article" date="2023" name="Elife">
        <title>Identification of key yeast species and microbe-microbe interactions impacting larval growth of Drosophila in the wild.</title>
        <authorList>
            <person name="Mure A."/>
            <person name="Sugiura Y."/>
            <person name="Maeda R."/>
            <person name="Honda K."/>
            <person name="Sakurai N."/>
            <person name="Takahashi Y."/>
            <person name="Watada M."/>
            <person name="Katoh T."/>
            <person name="Gotoh A."/>
            <person name="Gotoh Y."/>
            <person name="Taniguchi I."/>
            <person name="Nakamura K."/>
            <person name="Hayashi T."/>
            <person name="Katayama T."/>
            <person name="Uemura T."/>
            <person name="Hattori Y."/>
        </authorList>
    </citation>
    <scope>NUCLEOTIDE SEQUENCE [LARGE SCALE GENOMIC DNA]</scope>
    <source>
        <strain evidence="1 2">SC-9</strain>
    </source>
</reference>
<organism evidence="1 2">
    <name type="scientific">Saccharomycopsis crataegensis</name>
    <dbReference type="NCBI Taxonomy" id="43959"/>
    <lineage>
        <taxon>Eukaryota</taxon>
        <taxon>Fungi</taxon>
        <taxon>Dikarya</taxon>
        <taxon>Ascomycota</taxon>
        <taxon>Saccharomycotina</taxon>
        <taxon>Saccharomycetes</taxon>
        <taxon>Saccharomycopsidaceae</taxon>
        <taxon>Saccharomycopsis</taxon>
    </lineage>
</organism>
<sequence>MTQQIQVEKDMRMPQLKKGKRYQTLKNEMKKLSPMNFLGIVVMHMICFHDKDKPNEQSKGI</sequence>
<keyword evidence="2" id="KW-1185">Reference proteome</keyword>
<evidence type="ECO:0000313" key="2">
    <source>
        <dbReference type="Proteomes" id="UP001360560"/>
    </source>
</evidence>
<dbReference type="Proteomes" id="UP001360560">
    <property type="component" value="Unassembled WGS sequence"/>
</dbReference>
<proteinExistence type="predicted"/>
<dbReference type="AlphaFoldDB" id="A0AAV5QSN1"/>
<comment type="caution">
    <text evidence="1">The sequence shown here is derived from an EMBL/GenBank/DDBJ whole genome shotgun (WGS) entry which is preliminary data.</text>
</comment>
<dbReference type="EMBL" id="BTFZ01000013">
    <property type="protein sequence ID" value="GMM37887.1"/>
    <property type="molecule type" value="Genomic_DNA"/>
</dbReference>
<gene>
    <name evidence="1" type="ORF">DASC09_052120</name>
</gene>
<name>A0AAV5QSN1_9ASCO</name>
<dbReference type="RefSeq" id="XP_064854883.1">
    <property type="nucleotide sequence ID" value="XM_064998811.1"/>
</dbReference>
<accession>A0AAV5QSN1</accession>
<evidence type="ECO:0000313" key="1">
    <source>
        <dbReference type="EMBL" id="GMM37887.1"/>
    </source>
</evidence>
<protein>
    <submittedName>
        <fullName evidence="1">Uncharacterized protein</fullName>
    </submittedName>
</protein>
<dbReference type="GeneID" id="90075862"/>